<gene>
    <name evidence="4" type="ordered locus">Tpen_0376</name>
</gene>
<name>A1RX55_THEPD</name>
<dbReference type="EnsemblBacteria" id="ABL77785">
    <property type="protein sequence ID" value="ABL77785"/>
    <property type="gene ID" value="Tpen_0376"/>
</dbReference>
<dbReference type="Proteomes" id="UP000000641">
    <property type="component" value="Chromosome"/>
</dbReference>
<dbReference type="RefSeq" id="WP_011752050.1">
    <property type="nucleotide sequence ID" value="NC_008698.1"/>
</dbReference>
<evidence type="ECO:0000313" key="4">
    <source>
        <dbReference type="EMBL" id="ABL77785.1"/>
    </source>
</evidence>
<dbReference type="Gene3D" id="1.10.150.460">
    <property type="match status" value="1"/>
</dbReference>
<dbReference type="InterPro" id="IPR036070">
    <property type="entry name" value="Nop_dom_sf"/>
</dbReference>
<dbReference type="eggNOG" id="arCOG01923">
    <property type="taxonomic scope" value="Archaea"/>
</dbReference>
<sequence>MQMNVYLHFTPLGPVLVNEEGQILASDMITQDKDPEKIARFMYELETGNVPERVLGFLASSLSKEYTLAVEDEEVARKISQSLKEVKVTVQPGSKVHRALREQQQAIVEKAFGISYSDYYRLVREATILLARWKVKEVAEKRDLYVAQAVNALDDVNKTINLFASRVREWYGLHFPELNDIVEDHEDYFKIVSKLGSRSNISLEKLKELGFKDDLAQKIVKAASNSMGAELTEFDLNAIRLLSDAGLQLYSIRRNLEKYIDEAMYDVAPNIRGLVGPTLGARLISLAGGLEKLARLPASTIQVLGAEKALFRALRFGARPPKHGVIFQHPYIHKSPKWQRGKIARALAGKLAIAARIDAFTGEYKADELREDLEKRIEEIKTLYAKPPAKQAKKEPAQKKFRGHGKRKGESK</sequence>
<dbReference type="AlphaFoldDB" id="A1RX55"/>
<dbReference type="SUPFAM" id="SSF89124">
    <property type="entry name" value="Nop domain"/>
    <property type="match status" value="1"/>
</dbReference>
<dbReference type="Gene3D" id="1.10.287.660">
    <property type="entry name" value="Helix hairpin bin"/>
    <property type="match status" value="1"/>
</dbReference>
<reference evidence="5" key="1">
    <citation type="journal article" date="2008" name="J. Bacteriol.">
        <title>Genome sequence of Thermofilum pendens reveals an exceptional loss of biosynthetic pathways without genome reduction.</title>
        <authorList>
            <person name="Anderson I."/>
            <person name="Rodriguez J."/>
            <person name="Susanti D."/>
            <person name="Porat I."/>
            <person name="Reich C."/>
            <person name="Ulrich L.E."/>
            <person name="Elkins J.G."/>
            <person name="Mavromatis K."/>
            <person name="Lykidis A."/>
            <person name="Kim E."/>
            <person name="Thompson L.S."/>
            <person name="Nolan M."/>
            <person name="Land M."/>
            <person name="Copeland A."/>
            <person name="Lapidus A."/>
            <person name="Lucas S."/>
            <person name="Detter C."/>
            <person name="Zhulin I.B."/>
            <person name="Olsen G.J."/>
            <person name="Whitman W."/>
            <person name="Mukhopadhyay B."/>
            <person name="Bristow J."/>
            <person name="Kyrpides N."/>
        </authorList>
    </citation>
    <scope>NUCLEOTIDE SEQUENCE [LARGE SCALE GENOMIC DNA]</scope>
    <source>
        <strain evidence="5">DSM 2475 / Hrk 5</strain>
    </source>
</reference>
<dbReference type="HOGENOM" id="CLU_015495_1_0_2"/>
<dbReference type="InterPro" id="IPR047099">
    <property type="entry name" value="Nop5_N_sf"/>
</dbReference>
<dbReference type="InterPro" id="IPR045056">
    <property type="entry name" value="Nop56/Nop58"/>
</dbReference>
<dbReference type="GO" id="GO:0030515">
    <property type="term" value="F:snoRNA binding"/>
    <property type="evidence" value="ECO:0007669"/>
    <property type="project" value="InterPro"/>
</dbReference>
<dbReference type="PANTHER" id="PTHR10894:SF0">
    <property type="entry name" value="NUCLEOLAR PROTEIN 56"/>
    <property type="match status" value="1"/>
</dbReference>
<accession>A1RX55</accession>
<evidence type="ECO:0000256" key="1">
    <source>
        <dbReference type="ARBA" id="ARBA00009211"/>
    </source>
</evidence>
<dbReference type="SMART" id="SM00931">
    <property type="entry name" value="NOSIC"/>
    <property type="match status" value="1"/>
</dbReference>
<feature type="compositionally biased region" description="Basic residues" evidence="2">
    <location>
        <begin position="399"/>
        <end position="412"/>
    </location>
</feature>
<proteinExistence type="inferred from homology"/>
<feature type="region of interest" description="Disordered" evidence="2">
    <location>
        <begin position="384"/>
        <end position="412"/>
    </location>
</feature>
<dbReference type="EMBL" id="CP000505">
    <property type="protein sequence ID" value="ABL77785.1"/>
    <property type="molecule type" value="Genomic_DNA"/>
</dbReference>
<dbReference type="InterPro" id="IPR042239">
    <property type="entry name" value="Nop_C"/>
</dbReference>
<comment type="similarity">
    <text evidence="1">Belongs to the NOP5/NOP56 family.</text>
</comment>
<organism evidence="4 5">
    <name type="scientific">Thermofilum pendens (strain DSM 2475 / Hrk 5)</name>
    <dbReference type="NCBI Taxonomy" id="368408"/>
    <lineage>
        <taxon>Archaea</taxon>
        <taxon>Thermoproteota</taxon>
        <taxon>Thermoprotei</taxon>
        <taxon>Thermofilales</taxon>
        <taxon>Thermofilaceae</taxon>
        <taxon>Thermofilum</taxon>
    </lineage>
</organism>
<protein>
    <submittedName>
        <fullName evidence="4">rRNA biogenesis protein Nop56/Nop58</fullName>
    </submittedName>
</protein>
<feature type="domain" description="Nop" evidence="3">
    <location>
        <begin position="267"/>
        <end position="382"/>
    </location>
</feature>
<evidence type="ECO:0000313" key="5">
    <source>
        <dbReference type="Proteomes" id="UP000000641"/>
    </source>
</evidence>
<evidence type="ECO:0000256" key="2">
    <source>
        <dbReference type="SAM" id="MobiDB-lite"/>
    </source>
</evidence>
<dbReference type="GO" id="GO:0031428">
    <property type="term" value="C:box C/D methylation guide snoRNP complex"/>
    <property type="evidence" value="ECO:0007669"/>
    <property type="project" value="InterPro"/>
</dbReference>
<dbReference type="PROSITE" id="PS51358">
    <property type="entry name" value="NOP"/>
    <property type="match status" value="1"/>
</dbReference>
<dbReference type="Gene3D" id="1.10.246.90">
    <property type="entry name" value="Nop domain"/>
    <property type="match status" value="1"/>
</dbReference>
<dbReference type="InterPro" id="IPR029012">
    <property type="entry name" value="Helix_hairpin_bin_sf"/>
</dbReference>
<dbReference type="Gene3D" id="3.30.420.220">
    <property type="match status" value="1"/>
</dbReference>
<dbReference type="STRING" id="368408.Tpen_0376"/>
<dbReference type="NCBIfam" id="NF011121">
    <property type="entry name" value="PRK14552.1"/>
    <property type="match status" value="1"/>
</dbReference>
<dbReference type="FunFam" id="1.10.246.90:FF:000007">
    <property type="entry name" value="Pre mRNA splicing protein"/>
    <property type="match status" value="1"/>
</dbReference>
<dbReference type="Pfam" id="PF01798">
    <property type="entry name" value="Nop"/>
    <property type="match status" value="1"/>
</dbReference>
<evidence type="ECO:0000259" key="3">
    <source>
        <dbReference type="PROSITE" id="PS51358"/>
    </source>
</evidence>
<dbReference type="InterPro" id="IPR002687">
    <property type="entry name" value="Nop_dom"/>
</dbReference>
<dbReference type="PANTHER" id="PTHR10894">
    <property type="entry name" value="NUCLEOLAR PROTEIN 5 NUCLEOLAR PROTEIN NOP5 NOP58"/>
    <property type="match status" value="1"/>
</dbReference>
<dbReference type="Pfam" id="PF21572">
    <property type="entry name" value="Nop5_56-rel_N_Arc"/>
    <property type="match status" value="1"/>
</dbReference>
<dbReference type="InterPro" id="IPR048896">
    <property type="entry name" value="Nop5_56-rel_N"/>
</dbReference>
<dbReference type="GeneID" id="4600776"/>
<dbReference type="InterPro" id="IPR012976">
    <property type="entry name" value="NOSIC"/>
</dbReference>
<dbReference type="KEGG" id="tpe:Tpen_0376"/>
<keyword evidence="5" id="KW-1185">Reference proteome</keyword>